<feature type="compositionally biased region" description="Basic and acidic residues" evidence="10">
    <location>
        <begin position="95"/>
        <end position="111"/>
    </location>
</feature>
<evidence type="ECO:0000256" key="8">
    <source>
        <dbReference type="ARBA" id="ARBA00023242"/>
    </source>
</evidence>
<feature type="compositionally biased region" description="Basic and acidic residues" evidence="10">
    <location>
        <begin position="8"/>
        <end position="27"/>
    </location>
</feature>
<evidence type="ECO:0000256" key="5">
    <source>
        <dbReference type="ARBA" id="ARBA00022552"/>
    </source>
</evidence>
<keyword evidence="7" id="KW-0694">RNA-binding</keyword>
<reference evidence="11 12" key="2">
    <citation type="journal article" date="2021" name="Curr. Genet.">
        <title>Genetic response to nitrogen starvation in the aggressive Eucalyptus foliar pathogen Teratosphaeria destructans.</title>
        <authorList>
            <person name="Havenga M."/>
            <person name="Wingfield B.D."/>
            <person name="Wingfield M.J."/>
            <person name="Dreyer L.L."/>
            <person name="Roets F."/>
            <person name="Aylward J."/>
        </authorList>
    </citation>
    <scope>NUCLEOTIDE SEQUENCE [LARGE SCALE GENOMIC DNA]</scope>
    <source>
        <strain evidence="11">CMW44962</strain>
    </source>
</reference>
<keyword evidence="4" id="KW-0690">Ribosome biogenesis</keyword>
<feature type="region of interest" description="Disordered" evidence="10">
    <location>
        <begin position="476"/>
        <end position="794"/>
    </location>
</feature>
<feature type="compositionally biased region" description="Basic and acidic residues" evidence="10">
    <location>
        <begin position="630"/>
        <end position="645"/>
    </location>
</feature>
<organism evidence="11 12">
    <name type="scientific">Teratosphaeria destructans</name>
    <dbReference type="NCBI Taxonomy" id="418781"/>
    <lineage>
        <taxon>Eukaryota</taxon>
        <taxon>Fungi</taxon>
        <taxon>Dikarya</taxon>
        <taxon>Ascomycota</taxon>
        <taxon>Pezizomycotina</taxon>
        <taxon>Dothideomycetes</taxon>
        <taxon>Dothideomycetidae</taxon>
        <taxon>Mycosphaerellales</taxon>
        <taxon>Teratosphaeriaceae</taxon>
        <taxon>Teratosphaeria</taxon>
    </lineage>
</organism>
<dbReference type="PANTHER" id="PTHR31633:SF1">
    <property type="entry name" value="H_ACA RIBONUCLEOPROTEIN COMPLEX NON-CORE SUBUNIT NAF1"/>
    <property type="match status" value="1"/>
</dbReference>
<protein>
    <recommendedName>
        <fullName evidence="3">H/ACA ribonucleoprotein complex non-core subunit NAF1</fullName>
    </recommendedName>
    <alternativeName>
        <fullName evidence="9">Nuclear assembly factor 1</fullName>
    </alternativeName>
</protein>
<feature type="compositionally biased region" description="Basic and acidic residues" evidence="10">
    <location>
        <begin position="567"/>
        <end position="576"/>
    </location>
</feature>
<keyword evidence="6" id="KW-0597">Phosphoprotein</keyword>
<dbReference type="InterPro" id="IPR038664">
    <property type="entry name" value="Gar1/Naf1_Cbf5-bd_sf"/>
</dbReference>
<evidence type="ECO:0000256" key="3">
    <source>
        <dbReference type="ARBA" id="ARBA00021438"/>
    </source>
</evidence>
<accession>A0A9W7T3B5</accession>
<dbReference type="Proteomes" id="UP001138500">
    <property type="component" value="Unassembled WGS sequence"/>
</dbReference>
<evidence type="ECO:0000256" key="6">
    <source>
        <dbReference type="ARBA" id="ARBA00022553"/>
    </source>
</evidence>
<dbReference type="OrthoDB" id="21550at2759"/>
<feature type="compositionally biased region" description="Acidic residues" evidence="10">
    <location>
        <begin position="31"/>
        <end position="47"/>
    </location>
</feature>
<comment type="subcellular location">
    <subcellularLocation>
        <location evidence="1">Nucleus</location>
    </subcellularLocation>
</comment>
<dbReference type="GO" id="GO:0006364">
    <property type="term" value="P:rRNA processing"/>
    <property type="evidence" value="ECO:0007669"/>
    <property type="project" value="UniProtKB-KW"/>
</dbReference>
<proteinExistence type="inferred from homology"/>
<comment type="similarity">
    <text evidence="2">Belongs to the NAF1 family.</text>
</comment>
<feature type="compositionally biased region" description="Acidic residues" evidence="10">
    <location>
        <begin position="126"/>
        <end position="136"/>
    </location>
</feature>
<dbReference type="GO" id="GO:0001522">
    <property type="term" value="P:pseudouridine synthesis"/>
    <property type="evidence" value="ECO:0007669"/>
    <property type="project" value="InterPro"/>
</dbReference>
<keyword evidence="5" id="KW-0698">rRNA processing</keyword>
<dbReference type="InterPro" id="IPR040309">
    <property type="entry name" value="Naf1"/>
</dbReference>
<comment type="caution">
    <text evidence="11">The sequence shown here is derived from an EMBL/GenBank/DDBJ whole genome shotgun (WGS) entry which is preliminary data.</text>
</comment>
<feature type="compositionally biased region" description="Polar residues" evidence="10">
    <location>
        <begin position="78"/>
        <end position="93"/>
    </location>
</feature>
<sequence>MESTLHPAVDRQEPDPERSPKRIRLDGALDVTEDVQDEIVDDDEGWDDIYATSAPREGQPSAVEMAISNPAAPSNAPEHSSTTSAAQNATPAQHNGEEPHLELAPHNHKVDMPPNNQVSDRGVGDGDSDGDGEGDVVDGIPSEALYGGDELVAETGDEMAVDRPGTQAMEGMSEVVGPRMRAGDGADVEMQEANSSNTLGHDPIPGANGPPDKENSAQKAGNPGELGKPADDTAILDRSVHAGEPTAGLLQMLAGDTSKAPVSKATDDPEFMAAAAEQSGNKQAEWQFDPSDAESSEDDSSDSDSDSDSSSDESDGGYELLDAATAAKILMSGDGDDGDDGGGKKKGGGSGEGPRTANEQKELAIKKPDVQVAPDTKITLLGHVESIVENMLLIKGATPGEYQVLESGSVLCNEKREVFGVVGDTLGRVQEPLYSVLFNNAQEVQEAGLQHTSKVYYVDEHSSYVFTQPLRNMKGTDASNIHDEEVGDDEVEFSDDEAEAEWKRQKKHEKMSRRGDTRGGGRGSWSKAPGGSGRDDSDTFVGNAGNDAPQQDYGGALAYDDGDADDDFYKPLKRPDNLAAIMAGEAPMPKPQDSTGSDRGRGRGRGGSRGRGDRGGGRGRGGGHTAQGRQDFKGSAHSFPDRHNNDPPPQRANGPQARQPQPLPPRPNSPSYSGRPGSSPGYPATPQPQQQYPQPYAYPPQPPQTYQFNGYTYQYGNPAPPPQSQAPATQPAYNHAAYGTPATAYTYPQQQPPPPPSYGFQPLQPAQAGYGSGAWAQQQQQQQQGTGASGQQMTAEQLRTLAAFLQTRGAQQQS</sequence>
<keyword evidence="8" id="KW-0539">Nucleus</keyword>
<dbReference type="AlphaFoldDB" id="A0A9W7T3B5"/>
<evidence type="ECO:0000256" key="9">
    <source>
        <dbReference type="ARBA" id="ARBA00076743"/>
    </source>
</evidence>
<dbReference type="EMBL" id="RIBY02000001">
    <property type="protein sequence ID" value="KAH9845799.1"/>
    <property type="molecule type" value="Genomic_DNA"/>
</dbReference>
<feature type="compositionally biased region" description="Acidic residues" evidence="10">
    <location>
        <begin position="291"/>
        <end position="316"/>
    </location>
</feature>
<dbReference type="GO" id="GO:0003723">
    <property type="term" value="F:RNA binding"/>
    <property type="evidence" value="ECO:0007669"/>
    <property type="project" value="UniProtKB-KW"/>
</dbReference>
<dbReference type="SUPFAM" id="SSF50447">
    <property type="entry name" value="Translation proteins"/>
    <property type="match status" value="1"/>
</dbReference>
<feature type="region of interest" description="Disordered" evidence="10">
    <location>
        <begin position="1"/>
        <end position="357"/>
    </location>
</feature>
<evidence type="ECO:0000256" key="10">
    <source>
        <dbReference type="SAM" id="MobiDB-lite"/>
    </source>
</evidence>
<evidence type="ECO:0000256" key="4">
    <source>
        <dbReference type="ARBA" id="ARBA00022517"/>
    </source>
</evidence>
<gene>
    <name evidence="11" type="ORF">Tdes44962_MAKER00009</name>
</gene>
<name>A0A9W7T3B5_9PEZI</name>
<feature type="compositionally biased region" description="Low complexity" evidence="10">
    <location>
        <begin position="68"/>
        <end position="77"/>
    </location>
</feature>
<dbReference type="FunFam" id="2.40.10.230:FF:000002">
    <property type="entry name" value="H/ACA ribonucleoprotein complex non-core subunit NAF1"/>
    <property type="match status" value="1"/>
</dbReference>
<dbReference type="PANTHER" id="PTHR31633">
    <property type="entry name" value="H/ACA RIBONUCLEOPROTEIN COMPLEX NON-CORE SUBUNIT NAF1"/>
    <property type="match status" value="1"/>
</dbReference>
<dbReference type="GO" id="GO:0005634">
    <property type="term" value="C:nucleus"/>
    <property type="evidence" value="ECO:0007669"/>
    <property type="project" value="UniProtKB-SubCell"/>
</dbReference>
<evidence type="ECO:0000256" key="2">
    <source>
        <dbReference type="ARBA" id="ARBA00009801"/>
    </source>
</evidence>
<evidence type="ECO:0000256" key="1">
    <source>
        <dbReference type="ARBA" id="ARBA00004123"/>
    </source>
</evidence>
<reference evidence="11 12" key="1">
    <citation type="journal article" date="2018" name="IMA Fungus">
        <title>IMA Genome-F 10: Nine draft genome sequences of Claviceps purpurea s.lat., including C. arundinis, C. humidiphila, and C. cf. spartinae, pseudomolecules for the pitch canker pathogen Fusarium circinatum, draft genome of Davidsoniella eucalypti, Grosmannia galeiformis, Quambalaria eucalypti, and Teratosphaeria destructans.</title>
        <authorList>
            <person name="Wingfield B.D."/>
            <person name="Liu M."/>
            <person name="Nguyen H.D."/>
            <person name="Lane F.A."/>
            <person name="Morgan S.W."/>
            <person name="De Vos L."/>
            <person name="Wilken P.M."/>
            <person name="Duong T.A."/>
            <person name="Aylward J."/>
            <person name="Coetzee M.P."/>
            <person name="Dadej K."/>
            <person name="De Beer Z.W."/>
            <person name="Findlay W."/>
            <person name="Havenga M."/>
            <person name="Kolarik M."/>
            <person name="Menzies J.G."/>
            <person name="Naidoo K."/>
            <person name="Pochopski O."/>
            <person name="Shoukouhi P."/>
            <person name="Santana Q.C."/>
            <person name="Seifert K.A."/>
            <person name="Soal N."/>
            <person name="Steenkamp E.T."/>
            <person name="Tatham C.T."/>
            <person name="van der Nest M.A."/>
            <person name="Wingfield M.J."/>
        </authorList>
    </citation>
    <scope>NUCLEOTIDE SEQUENCE [LARGE SCALE GENOMIC DNA]</scope>
    <source>
        <strain evidence="11">CMW44962</strain>
    </source>
</reference>
<feature type="compositionally biased region" description="Low complexity" evidence="10">
    <location>
        <begin position="725"/>
        <end position="749"/>
    </location>
</feature>
<evidence type="ECO:0000313" key="12">
    <source>
        <dbReference type="Proteomes" id="UP001138500"/>
    </source>
</evidence>
<evidence type="ECO:0000256" key="7">
    <source>
        <dbReference type="ARBA" id="ARBA00022884"/>
    </source>
</evidence>
<keyword evidence="12" id="KW-1185">Reference proteome</keyword>
<feature type="compositionally biased region" description="Low complexity" evidence="10">
    <location>
        <begin position="758"/>
        <end position="794"/>
    </location>
</feature>
<dbReference type="GO" id="GO:0005732">
    <property type="term" value="C:sno(s)RNA-containing ribonucleoprotein complex"/>
    <property type="evidence" value="ECO:0007669"/>
    <property type="project" value="InterPro"/>
</dbReference>
<evidence type="ECO:0000313" key="11">
    <source>
        <dbReference type="EMBL" id="KAH9845799.1"/>
    </source>
</evidence>
<dbReference type="InterPro" id="IPR009000">
    <property type="entry name" value="Transl_B-barrel_sf"/>
</dbReference>
<dbReference type="GO" id="GO:0000493">
    <property type="term" value="P:box H/ACA snoRNP assembly"/>
    <property type="evidence" value="ECO:0007669"/>
    <property type="project" value="InterPro"/>
</dbReference>
<dbReference type="Pfam" id="PF04410">
    <property type="entry name" value="Gar1"/>
    <property type="match status" value="1"/>
</dbReference>
<dbReference type="InterPro" id="IPR007504">
    <property type="entry name" value="H/ACA_rnp_Gar1/Naf1"/>
</dbReference>
<dbReference type="Gene3D" id="2.40.10.230">
    <property type="entry name" value="Probable tRNA pseudouridine synthase domain"/>
    <property type="match status" value="1"/>
</dbReference>
<feature type="compositionally biased region" description="Acidic residues" evidence="10">
    <location>
        <begin position="485"/>
        <end position="499"/>
    </location>
</feature>
<feature type="compositionally biased region" description="Low complexity" evidence="10">
    <location>
        <begin position="669"/>
        <end position="695"/>
    </location>
</feature>